<dbReference type="GeneID" id="18910352"/>
<keyword evidence="2" id="KW-1185">Reference proteome</keyword>
<dbReference type="HOGENOM" id="CLU_2251018_0_0_1"/>
<evidence type="ECO:0000313" key="2">
    <source>
        <dbReference type="Proteomes" id="UP000008370"/>
    </source>
</evidence>
<organism evidence="1 2">
    <name type="scientific">Phanerochaete carnosa (strain HHB-10118-sp)</name>
    <name type="common">White-rot fungus</name>
    <name type="synonym">Peniophora carnosa</name>
    <dbReference type="NCBI Taxonomy" id="650164"/>
    <lineage>
        <taxon>Eukaryota</taxon>
        <taxon>Fungi</taxon>
        <taxon>Dikarya</taxon>
        <taxon>Basidiomycota</taxon>
        <taxon>Agaricomycotina</taxon>
        <taxon>Agaricomycetes</taxon>
        <taxon>Polyporales</taxon>
        <taxon>Phanerochaetaceae</taxon>
        <taxon>Phanerochaete</taxon>
    </lineage>
</organism>
<sequence>MAIFTWAVVYRDYFTNIYNYLARLEDVDTQQKLGTIVEKVFADRNLRYTSLLARHGDDEFVTRFYQLPDWPCPRNSPSGPAKRANCERRYRRVRWTQNTYGYIT</sequence>
<dbReference type="RefSeq" id="XP_007398609.1">
    <property type="nucleotide sequence ID" value="XM_007398547.1"/>
</dbReference>
<evidence type="ECO:0000313" key="1">
    <source>
        <dbReference type="EMBL" id="EKM52253.1"/>
    </source>
</evidence>
<dbReference type="AlphaFoldDB" id="K5VLG1"/>
<reference evidence="1 2" key="1">
    <citation type="journal article" date="2012" name="BMC Genomics">
        <title>Comparative genomics of the white-rot fungi, Phanerochaete carnosa and P. chrysosporium, to elucidate the genetic basis of the distinct wood types they colonize.</title>
        <authorList>
            <person name="Suzuki H."/>
            <person name="MacDonald J."/>
            <person name="Syed K."/>
            <person name="Salamov A."/>
            <person name="Hori C."/>
            <person name="Aerts A."/>
            <person name="Henrissat B."/>
            <person name="Wiebenga A."/>
            <person name="vanKuyk P.A."/>
            <person name="Barry K."/>
            <person name="Lindquist E."/>
            <person name="LaButti K."/>
            <person name="Lapidus A."/>
            <person name="Lucas S."/>
            <person name="Coutinho P."/>
            <person name="Gong Y."/>
            <person name="Samejima M."/>
            <person name="Mahadevan R."/>
            <person name="Abou-Zaid M."/>
            <person name="de Vries R.P."/>
            <person name="Igarashi K."/>
            <person name="Yadav J.S."/>
            <person name="Grigoriev I.V."/>
            <person name="Master E.R."/>
        </authorList>
    </citation>
    <scope>NUCLEOTIDE SEQUENCE [LARGE SCALE GENOMIC DNA]</scope>
    <source>
        <strain evidence="1 2">HHB-10118-sp</strain>
    </source>
</reference>
<accession>K5VLG1</accession>
<dbReference type="KEGG" id="pco:PHACADRAFT_186434"/>
<name>K5VLG1_PHACS</name>
<gene>
    <name evidence="1" type="ORF">PHACADRAFT_186434</name>
</gene>
<dbReference type="InParanoid" id="K5VLG1"/>
<dbReference type="Proteomes" id="UP000008370">
    <property type="component" value="Unassembled WGS sequence"/>
</dbReference>
<dbReference type="EMBL" id="JH930475">
    <property type="protein sequence ID" value="EKM52253.1"/>
    <property type="molecule type" value="Genomic_DNA"/>
</dbReference>
<protein>
    <submittedName>
        <fullName evidence="1">Uncharacterized protein</fullName>
    </submittedName>
</protein>
<proteinExistence type="predicted"/>